<protein>
    <recommendedName>
        <fullName evidence="2">Copper homeostasis protein cutC homolog</fullName>
    </recommendedName>
</protein>
<dbReference type="PANTHER" id="PTHR12598">
    <property type="entry name" value="COPPER HOMEOSTASIS PROTEIN CUTC"/>
    <property type="match status" value="1"/>
</dbReference>
<gene>
    <name evidence="3" type="ORF">SCLTRI_LOCUS9760</name>
</gene>
<dbReference type="AlphaFoldDB" id="A0A8H2ZUX6"/>
<dbReference type="SUPFAM" id="SSF110395">
    <property type="entry name" value="CutC-like"/>
    <property type="match status" value="1"/>
</dbReference>
<dbReference type="PANTHER" id="PTHR12598:SF0">
    <property type="entry name" value="COPPER HOMEOSTASIS PROTEIN CUTC HOMOLOG"/>
    <property type="match status" value="1"/>
</dbReference>
<dbReference type="Pfam" id="PF03932">
    <property type="entry name" value="CutC"/>
    <property type="match status" value="1"/>
</dbReference>
<evidence type="ECO:0000313" key="3">
    <source>
        <dbReference type="EMBL" id="CAD6452528.1"/>
    </source>
</evidence>
<dbReference type="Proteomes" id="UP000624404">
    <property type="component" value="Unassembled WGS sequence"/>
</dbReference>
<dbReference type="InterPro" id="IPR036822">
    <property type="entry name" value="CutC-like_dom_sf"/>
</dbReference>
<reference evidence="3" key="1">
    <citation type="submission" date="2020-10" db="EMBL/GenBank/DDBJ databases">
        <authorList>
            <person name="Kusch S."/>
        </authorList>
    </citation>
    <scope>NUCLEOTIDE SEQUENCE</scope>
    <source>
        <strain evidence="3">SwB9</strain>
    </source>
</reference>
<dbReference type="Gene3D" id="3.20.20.380">
    <property type="entry name" value="Copper homeostasis (CutC) domain"/>
    <property type="match status" value="1"/>
</dbReference>
<evidence type="ECO:0000256" key="2">
    <source>
        <dbReference type="ARBA" id="ARBA00019014"/>
    </source>
</evidence>
<evidence type="ECO:0000256" key="1">
    <source>
        <dbReference type="ARBA" id="ARBA00007768"/>
    </source>
</evidence>
<evidence type="ECO:0000313" key="4">
    <source>
        <dbReference type="Proteomes" id="UP000624404"/>
    </source>
</evidence>
<comment type="similarity">
    <text evidence="1">Belongs to the CutC family.</text>
</comment>
<sequence length="196" mass="22090">MIRPLPPKPHSDDFRVETSTFQKMKEEIREFKRLGVRGFVFGILKEDEEEGGLIIDQERCKELLKIAREGHDGEKVRCTFHRAFDLIDRERMGEQLEVLINLPFTSLLTSGGSPTCTSTQGKAQIRKIVQQAGGRIEIIVGGGVRSRNLKELIDEIGAQWFHSSAVTGEGEEVDVEEVRRLREIMCMHGDGSVGKI</sequence>
<name>A0A8H2ZUX6_9HELO</name>
<dbReference type="GO" id="GO:0005507">
    <property type="term" value="F:copper ion binding"/>
    <property type="evidence" value="ECO:0007669"/>
    <property type="project" value="TreeGrafter"/>
</dbReference>
<comment type="caution">
    <text evidence="3">The sequence shown here is derived from an EMBL/GenBank/DDBJ whole genome shotgun (WGS) entry which is preliminary data.</text>
</comment>
<dbReference type="EMBL" id="CAJHIA010000036">
    <property type="protein sequence ID" value="CAD6452528.1"/>
    <property type="molecule type" value="Genomic_DNA"/>
</dbReference>
<dbReference type="OrthoDB" id="7392499at2759"/>
<dbReference type="InterPro" id="IPR005627">
    <property type="entry name" value="CutC-like"/>
</dbReference>
<organism evidence="3 4">
    <name type="scientific">Sclerotinia trifoliorum</name>
    <dbReference type="NCBI Taxonomy" id="28548"/>
    <lineage>
        <taxon>Eukaryota</taxon>
        <taxon>Fungi</taxon>
        <taxon>Dikarya</taxon>
        <taxon>Ascomycota</taxon>
        <taxon>Pezizomycotina</taxon>
        <taxon>Leotiomycetes</taxon>
        <taxon>Helotiales</taxon>
        <taxon>Sclerotiniaceae</taxon>
        <taxon>Sclerotinia</taxon>
    </lineage>
</organism>
<proteinExistence type="inferred from homology"/>
<keyword evidence="4" id="KW-1185">Reference proteome</keyword>
<accession>A0A8H2ZUX6</accession>